<feature type="compositionally biased region" description="Polar residues" evidence="1">
    <location>
        <begin position="41"/>
        <end position="54"/>
    </location>
</feature>
<evidence type="ECO:0000313" key="2">
    <source>
        <dbReference type="EMBL" id="KAF3838223.1"/>
    </source>
</evidence>
<keyword evidence="3" id="KW-1185">Reference proteome</keyword>
<name>A0A7J5XMZ6_DISMA</name>
<dbReference type="EMBL" id="JAAKFY010000022">
    <property type="protein sequence ID" value="KAF3838223.1"/>
    <property type="molecule type" value="Genomic_DNA"/>
</dbReference>
<evidence type="ECO:0000313" key="3">
    <source>
        <dbReference type="Proteomes" id="UP000518266"/>
    </source>
</evidence>
<comment type="caution">
    <text evidence="2">The sequence shown here is derived from an EMBL/GenBank/DDBJ whole genome shotgun (WGS) entry which is preliminary data.</text>
</comment>
<sequence length="279" mass="30822">MPKQGASCPDTALPVGYTIKEGEGLYMAFEETQDSRHKESQSSTDLETLISTSGGSTGHGRLLLKTTAMNQWGGTASGHIGQWAHRPFAFRHEPPSPKPAVTSRVRQSGKLRTDSQPLLFFTSRRMRKYPDQGQQLGQASAGNLVLSVCERVKAIHQAVLHSRSRSESRSPGPATVFWVKSRMHRHIAPGSRLQGQTDRQPLVFHGRAQLVQSPEQIQDFHCVQLPGRWRSSNLTPLLTRTRLWAGRRSFSGGTRKMGVEVAGSATQCNQQGMSREKDG</sequence>
<gene>
    <name evidence="2" type="ORF">F7725_009991</name>
</gene>
<feature type="region of interest" description="Disordered" evidence="1">
    <location>
        <begin position="33"/>
        <end position="54"/>
    </location>
</feature>
<proteinExistence type="predicted"/>
<protein>
    <submittedName>
        <fullName evidence="2">Uncharacterized protein</fullName>
    </submittedName>
</protein>
<dbReference type="AlphaFoldDB" id="A0A7J5XMZ6"/>
<dbReference type="Proteomes" id="UP000518266">
    <property type="component" value="Unassembled WGS sequence"/>
</dbReference>
<organism evidence="2 3">
    <name type="scientific">Dissostichus mawsoni</name>
    <name type="common">Antarctic cod</name>
    <dbReference type="NCBI Taxonomy" id="36200"/>
    <lineage>
        <taxon>Eukaryota</taxon>
        <taxon>Metazoa</taxon>
        <taxon>Chordata</taxon>
        <taxon>Craniata</taxon>
        <taxon>Vertebrata</taxon>
        <taxon>Euteleostomi</taxon>
        <taxon>Actinopterygii</taxon>
        <taxon>Neopterygii</taxon>
        <taxon>Teleostei</taxon>
        <taxon>Neoteleostei</taxon>
        <taxon>Acanthomorphata</taxon>
        <taxon>Eupercaria</taxon>
        <taxon>Perciformes</taxon>
        <taxon>Notothenioidei</taxon>
        <taxon>Nototheniidae</taxon>
        <taxon>Dissostichus</taxon>
    </lineage>
</organism>
<dbReference type="OrthoDB" id="10643729at2759"/>
<accession>A0A7J5XMZ6</accession>
<reference evidence="2 3" key="1">
    <citation type="submission" date="2020-03" db="EMBL/GenBank/DDBJ databases">
        <title>Dissostichus mawsoni Genome sequencing and assembly.</title>
        <authorList>
            <person name="Park H."/>
        </authorList>
    </citation>
    <scope>NUCLEOTIDE SEQUENCE [LARGE SCALE GENOMIC DNA]</scope>
    <source>
        <strain evidence="2">DM0001</strain>
        <tissue evidence="2">Muscle</tissue>
    </source>
</reference>
<evidence type="ECO:0000256" key="1">
    <source>
        <dbReference type="SAM" id="MobiDB-lite"/>
    </source>
</evidence>